<comment type="caution">
    <text evidence="1">The sequence shown here is derived from an EMBL/GenBank/DDBJ whole genome shotgun (WGS) entry which is preliminary data.</text>
</comment>
<proteinExistence type="predicted"/>
<protein>
    <submittedName>
        <fullName evidence="1">Uncharacterized protein</fullName>
    </submittedName>
</protein>
<evidence type="ECO:0000313" key="1">
    <source>
        <dbReference type="EMBL" id="OIQ66909.1"/>
    </source>
</evidence>
<reference evidence="1" key="1">
    <citation type="submission" date="2016-10" db="EMBL/GenBank/DDBJ databases">
        <title>Sequence of Gallionella enrichment culture.</title>
        <authorList>
            <person name="Poehlein A."/>
            <person name="Muehling M."/>
            <person name="Daniel R."/>
        </authorList>
    </citation>
    <scope>NUCLEOTIDE SEQUENCE</scope>
</reference>
<gene>
    <name evidence="1" type="ORF">GALL_515180</name>
</gene>
<sequence length="108" mass="11938">MRVERQMVGEQVDVRRQQQPEALALLPDDAGIFAAPEIAVMHQNRIGLQRHGALDQRQARRHPGDDAPDLIPAFDLQPVWAIIGKTRAIEISVDFALQMVSAHGGLEA</sequence>
<organism evidence="1">
    <name type="scientific">mine drainage metagenome</name>
    <dbReference type="NCBI Taxonomy" id="410659"/>
    <lineage>
        <taxon>unclassified sequences</taxon>
        <taxon>metagenomes</taxon>
        <taxon>ecological metagenomes</taxon>
    </lineage>
</organism>
<dbReference type="EMBL" id="MLJW01006275">
    <property type="protein sequence ID" value="OIQ66909.1"/>
    <property type="molecule type" value="Genomic_DNA"/>
</dbReference>
<name>A0A1J5PTN3_9ZZZZ</name>
<accession>A0A1J5PTN3</accession>
<dbReference type="AlphaFoldDB" id="A0A1J5PTN3"/>